<proteinExistence type="predicted"/>
<keyword evidence="1" id="KW-1003">Cell membrane</keyword>
<dbReference type="GO" id="GO:0005886">
    <property type="term" value="C:plasma membrane"/>
    <property type="evidence" value="ECO:0007669"/>
    <property type="project" value="InterPro"/>
</dbReference>
<dbReference type="AlphaFoldDB" id="A0A2P9HJH2"/>
<dbReference type="RefSeq" id="WP_109368180.1">
    <property type="nucleotide sequence ID" value="NZ_OOFM01000005.1"/>
</dbReference>
<gene>
    <name evidence="8" type="ORF">OHAE_163</name>
</gene>
<feature type="coiled-coil region" evidence="5">
    <location>
        <begin position="77"/>
        <end position="107"/>
    </location>
</feature>
<evidence type="ECO:0000256" key="1">
    <source>
        <dbReference type="ARBA" id="ARBA00022475"/>
    </source>
</evidence>
<dbReference type="EMBL" id="OOFM01000005">
    <property type="protein sequence ID" value="SPL64296.1"/>
    <property type="molecule type" value="Genomic_DNA"/>
</dbReference>
<evidence type="ECO:0000256" key="2">
    <source>
        <dbReference type="ARBA" id="ARBA00022692"/>
    </source>
</evidence>
<dbReference type="Pfam" id="PF06305">
    <property type="entry name" value="LapA_dom"/>
    <property type="match status" value="1"/>
</dbReference>
<organism evidence="8 9">
    <name type="scientific">Ochrobactrum soli</name>
    <dbReference type="NCBI Taxonomy" id="2448455"/>
    <lineage>
        <taxon>Bacteria</taxon>
        <taxon>Pseudomonadati</taxon>
        <taxon>Pseudomonadota</taxon>
        <taxon>Alphaproteobacteria</taxon>
        <taxon>Hyphomicrobiales</taxon>
        <taxon>Brucellaceae</taxon>
        <taxon>Brucella/Ochrobactrum group</taxon>
        <taxon>Ochrobactrum</taxon>
    </lineage>
</organism>
<evidence type="ECO:0000256" key="4">
    <source>
        <dbReference type="ARBA" id="ARBA00023136"/>
    </source>
</evidence>
<dbReference type="Proteomes" id="UP000246073">
    <property type="component" value="Unassembled WGS sequence"/>
</dbReference>
<name>A0A2P9HJH2_9HYPH</name>
<reference evidence="9" key="1">
    <citation type="submission" date="2017-12" db="EMBL/GenBank/DDBJ databases">
        <authorList>
            <person name="Diaz M."/>
        </authorList>
    </citation>
    <scope>NUCLEOTIDE SEQUENCE [LARGE SCALE GENOMIC DNA]</scope>
    <source>
        <strain evidence="9">FI11154</strain>
    </source>
</reference>
<evidence type="ECO:0000313" key="8">
    <source>
        <dbReference type="EMBL" id="SPL64296.1"/>
    </source>
</evidence>
<keyword evidence="4 6" id="KW-0472">Membrane</keyword>
<feature type="transmembrane region" description="Helical" evidence="6">
    <location>
        <begin position="51"/>
        <end position="71"/>
    </location>
</feature>
<accession>A0A2P9HJH2</accession>
<dbReference type="InterPro" id="IPR010445">
    <property type="entry name" value="LapA_dom"/>
</dbReference>
<protein>
    <submittedName>
        <fullName evidence="8">Permeases of the major facilitator superfamily</fullName>
    </submittedName>
</protein>
<feature type="domain" description="Lipopolysaccharide assembly protein A" evidence="7">
    <location>
        <begin position="47"/>
        <end position="92"/>
    </location>
</feature>
<keyword evidence="2 6" id="KW-0812">Transmembrane</keyword>
<evidence type="ECO:0000256" key="5">
    <source>
        <dbReference type="SAM" id="Coils"/>
    </source>
</evidence>
<evidence type="ECO:0000259" key="7">
    <source>
        <dbReference type="Pfam" id="PF06305"/>
    </source>
</evidence>
<keyword evidence="3 6" id="KW-1133">Transmembrane helix</keyword>
<evidence type="ECO:0000256" key="6">
    <source>
        <dbReference type="SAM" id="Phobius"/>
    </source>
</evidence>
<evidence type="ECO:0000256" key="3">
    <source>
        <dbReference type="ARBA" id="ARBA00022989"/>
    </source>
</evidence>
<evidence type="ECO:0000313" key="9">
    <source>
        <dbReference type="Proteomes" id="UP000246073"/>
    </source>
</evidence>
<keyword evidence="5" id="KW-0175">Coiled coil</keyword>
<sequence>MLAKRIVAIVILVPLAVILIALSVANRASTVLTVDPFNPGNPALSYSAPLFVWLFGALLVGVVIGSAVTWLTQGKHRRRVRDSKQEAARLLERAEAAERRNTSVANT</sequence>